<evidence type="ECO:0000313" key="17">
    <source>
        <dbReference type="EMBL" id="VAX16307.1"/>
    </source>
</evidence>
<dbReference type="InterPro" id="IPR025192">
    <property type="entry name" value="Succ_DH/fum_Rdtase_N"/>
</dbReference>
<comment type="cofactor">
    <cofactor evidence="14">
        <name>[2Fe-2S] cluster</name>
        <dbReference type="ChEBI" id="CHEBI:190135"/>
    </cofactor>
</comment>
<dbReference type="EC" id="1.3.5.1" evidence="5"/>
<evidence type="ECO:0000256" key="9">
    <source>
        <dbReference type="ARBA" id="ARBA00022723"/>
    </source>
</evidence>
<dbReference type="PROSITE" id="PS00198">
    <property type="entry name" value="4FE4S_FER_1"/>
    <property type="match status" value="1"/>
</dbReference>
<dbReference type="GO" id="GO:0051537">
    <property type="term" value="F:2 iron, 2 sulfur cluster binding"/>
    <property type="evidence" value="ECO:0007669"/>
    <property type="project" value="UniProtKB-KW"/>
</dbReference>
<name>A0A3B1CHQ0_9ZZZZ</name>
<dbReference type="FunFam" id="1.10.1060.10:FF:000003">
    <property type="entry name" value="Succinate dehydrogenase iron-sulfur subunit"/>
    <property type="match status" value="1"/>
</dbReference>
<dbReference type="PROSITE" id="PS00197">
    <property type="entry name" value="2FE2S_FER_1"/>
    <property type="match status" value="1"/>
</dbReference>
<reference evidence="17" key="1">
    <citation type="submission" date="2018-06" db="EMBL/GenBank/DDBJ databases">
        <authorList>
            <person name="Zhirakovskaya E."/>
        </authorList>
    </citation>
    <scope>NUCLEOTIDE SEQUENCE</scope>
</reference>
<comment type="similarity">
    <text evidence="4">Belongs to the succinate dehydrogenase/fumarate reductase iron-sulfur protein family.</text>
</comment>
<dbReference type="GO" id="GO:0009055">
    <property type="term" value="F:electron transfer activity"/>
    <property type="evidence" value="ECO:0007669"/>
    <property type="project" value="InterPro"/>
</dbReference>
<evidence type="ECO:0000256" key="12">
    <source>
        <dbReference type="ARBA" id="ARBA00023014"/>
    </source>
</evidence>
<dbReference type="InterPro" id="IPR017900">
    <property type="entry name" value="4Fe4S_Fe_S_CS"/>
</dbReference>
<evidence type="ECO:0000256" key="5">
    <source>
        <dbReference type="ARBA" id="ARBA00012792"/>
    </source>
</evidence>
<accession>A0A3B1CHQ0</accession>
<dbReference type="GO" id="GO:0006099">
    <property type="term" value="P:tricarboxylic acid cycle"/>
    <property type="evidence" value="ECO:0007669"/>
    <property type="project" value="UniProtKB-KW"/>
</dbReference>
<dbReference type="GO" id="GO:0046872">
    <property type="term" value="F:metal ion binding"/>
    <property type="evidence" value="ECO:0007669"/>
    <property type="project" value="UniProtKB-KW"/>
</dbReference>
<dbReference type="InterPro" id="IPR050573">
    <property type="entry name" value="SDH/FRD_Iron-Sulfur"/>
</dbReference>
<dbReference type="NCBIfam" id="NF004616">
    <property type="entry name" value="PRK05950.1"/>
    <property type="match status" value="1"/>
</dbReference>
<keyword evidence="13" id="KW-0003">3Fe-4S</keyword>
<comment type="cofactor">
    <cofactor evidence="1">
        <name>[3Fe-4S] cluster</name>
        <dbReference type="ChEBI" id="CHEBI:21137"/>
    </cofactor>
</comment>
<keyword evidence="10 17" id="KW-0560">Oxidoreductase</keyword>
<dbReference type="GO" id="GO:0022904">
    <property type="term" value="P:respiratory electron transport chain"/>
    <property type="evidence" value="ECO:0007669"/>
    <property type="project" value="TreeGrafter"/>
</dbReference>
<evidence type="ECO:0000256" key="11">
    <source>
        <dbReference type="ARBA" id="ARBA00023004"/>
    </source>
</evidence>
<dbReference type="GO" id="GO:0051538">
    <property type="term" value="F:3 iron, 4 sulfur cluster binding"/>
    <property type="evidence" value="ECO:0007669"/>
    <property type="project" value="UniProtKB-KW"/>
</dbReference>
<keyword evidence="9" id="KW-0479">Metal-binding</keyword>
<sequence>MERVTFKIFRYDPEKEPTSRYQDYEMALEPGITLLNCLNKIKAEQDPTLTYRMSCGSAICGSCAMRVNGHALLACKTQASELVKNGVIKIDPIGNMTVLKDLVVDLEPFWASLKKVDPWLKPDSQDNPEKEREQTPEQFNLIDDVTTCILCGSCWSDCNILEVDKKFLGPATLAKAHRFIYDSRDAKTRERVESISEKHAVWDCTHCGECSTRCPTETKPLSRIEEIREAAMIAGVHNNNGARHVLGFRETVGKSGRLNENYLPPRSVGFFNIPGLLDIMPVGLRMVMRGKAPPIIHHSIDKVGEVKSIFSRFDQYRK</sequence>
<dbReference type="InterPro" id="IPR001041">
    <property type="entry name" value="2Fe-2S_ferredoxin-type"/>
</dbReference>
<keyword evidence="7" id="KW-0816">Tricarboxylic acid cycle</keyword>
<dbReference type="PANTHER" id="PTHR11921">
    <property type="entry name" value="SUCCINATE DEHYDROGENASE IRON-SULFUR PROTEIN"/>
    <property type="match status" value="1"/>
</dbReference>
<evidence type="ECO:0000256" key="2">
    <source>
        <dbReference type="ARBA" id="ARBA00001966"/>
    </source>
</evidence>
<dbReference type="SUPFAM" id="SSF54292">
    <property type="entry name" value="2Fe-2S ferredoxin-like"/>
    <property type="match status" value="1"/>
</dbReference>
<keyword evidence="11" id="KW-0408">Iron</keyword>
<evidence type="ECO:0000256" key="4">
    <source>
        <dbReference type="ARBA" id="ARBA00009433"/>
    </source>
</evidence>
<keyword evidence="8" id="KW-0001">2Fe-2S</keyword>
<evidence type="ECO:0000256" key="10">
    <source>
        <dbReference type="ARBA" id="ARBA00023002"/>
    </source>
</evidence>
<dbReference type="Gene3D" id="1.10.1060.10">
    <property type="entry name" value="Alpha-helical ferredoxin"/>
    <property type="match status" value="1"/>
</dbReference>
<dbReference type="InterPro" id="IPR012675">
    <property type="entry name" value="Beta-grasp_dom_sf"/>
</dbReference>
<evidence type="ECO:0000256" key="3">
    <source>
        <dbReference type="ARBA" id="ARBA00005163"/>
    </source>
</evidence>
<dbReference type="GO" id="GO:0008177">
    <property type="term" value="F:succinate dehydrogenase (quinone) activity"/>
    <property type="evidence" value="ECO:0007669"/>
    <property type="project" value="UniProtKB-EC"/>
</dbReference>
<dbReference type="EMBL" id="UOGC01000024">
    <property type="protein sequence ID" value="VAX16307.1"/>
    <property type="molecule type" value="Genomic_DNA"/>
</dbReference>
<dbReference type="InterPro" id="IPR036010">
    <property type="entry name" value="2Fe-2S_ferredoxin-like_sf"/>
</dbReference>
<evidence type="ECO:0000259" key="15">
    <source>
        <dbReference type="PROSITE" id="PS51085"/>
    </source>
</evidence>
<dbReference type="PANTHER" id="PTHR11921:SF29">
    <property type="entry name" value="SUCCINATE DEHYDROGENASE [UBIQUINONE] IRON-SULFUR SUBUNIT, MITOCHONDRIAL"/>
    <property type="match status" value="1"/>
</dbReference>
<evidence type="ECO:0000256" key="14">
    <source>
        <dbReference type="ARBA" id="ARBA00034078"/>
    </source>
</evidence>
<organism evidence="17">
    <name type="scientific">hydrothermal vent metagenome</name>
    <dbReference type="NCBI Taxonomy" id="652676"/>
    <lineage>
        <taxon>unclassified sequences</taxon>
        <taxon>metagenomes</taxon>
        <taxon>ecological metagenomes</taxon>
    </lineage>
</organism>
<dbReference type="InterPro" id="IPR004489">
    <property type="entry name" value="Succ_DH/fum_Rdtase_Fe-S"/>
</dbReference>
<dbReference type="PROSITE" id="PS51379">
    <property type="entry name" value="4FE4S_FER_2"/>
    <property type="match status" value="1"/>
</dbReference>
<comment type="pathway">
    <text evidence="3">Carbohydrate metabolism; tricarboxylic acid cycle.</text>
</comment>
<keyword evidence="6" id="KW-0004">4Fe-4S</keyword>
<protein>
    <recommendedName>
        <fullName evidence="5">succinate dehydrogenase</fullName>
        <ecNumber evidence="5">1.3.5.1</ecNumber>
    </recommendedName>
</protein>
<dbReference type="AlphaFoldDB" id="A0A3B1CHQ0"/>
<feature type="domain" description="2Fe-2S ferredoxin-type" evidence="15">
    <location>
        <begin position="2"/>
        <end position="94"/>
    </location>
</feature>
<dbReference type="NCBIfam" id="TIGR00384">
    <property type="entry name" value="dhsB"/>
    <property type="match status" value="1"/>
</dbReference>
<dbReference type="Gene3D" id="3.10.20.30">
    <property type="match status" value="1"/>
</dbReference>
<dbReference type="SUPFAM" id="SSF46548">
    <property type="entry name" value="alpha-helical ferredoxin"/>
    <property type="match status" value="1"/>
</dbReference>
<evidence type="ECO:0000256" key="6">
    <source>
        <dbReference type="ARBA" id="ARBA00022485"/>
    </source>
</evidence>
<evidence type="ECO:0000256" key="13">
    <source>
        <dbReference type="ARBA" id="ARBA00023291"/>
    </source>
</evidence>
<evidence type="ECO:0000256" key="1">
    <source>
        <dbReference type="ARBA" id="ARBA00001927"/>
    </source>
</evidence>
<evidence type="ECO:0000256" key="8">
    <source>
        <dbReference type="ARBA" id="ARBA00022714"/>
    </source>
</evidence>
<proteinExistence type="inferred from homology"/>
<dbReference type="Pfam" id="PF13085">
    <property type="entry name" value="Fer2_3"/>
    <property type="match status" value="1"/>
</dbReference>
<evidence type="ECO:0000256" key="7">
    <source>
        <dbReference type="ARBA" id="ARBA00022532"/>
    </source>
</evidence>
<dbReference type="GO" id="GO:0051539">
    <property type="term" value="F:4 iron, 4 sulfur cluster binding"/>
    <property type="evidence" value="ECO:0007669"/>
    <property type="project" value="UniProtKB-KW"/>
</dbReference>
<dbReference type="InterPro" id="IPR006058">
    <property type="entry name" value="2Fe2S_fd_BS"/>
</dbReference>
<dbReference type="InterPro" id="IPR017896">
    <property type="entry name" value="4Fe4S_Fe-S-bd"/>
</dbReference>
<dbReference type="InterPro" id="IPR009051">
    <property type="entry name" value="Helical_ferredxn"/>
</dbReference>
<keyword evidence="12" id="KW-0411">Iron-sulfur</keyword>
<dbReference type="Pfam" id="PF13183">
    <property type="entry name" value="Fer4_8"/>
    <property type="match status" value="1"/>
</dbReference>
<evidence type="ECO:0000259" key="16">
    <source>
        <dbReference type="PROSITE" id="PS51379"/>
    </source>
</evidence>
<comment type="cofactor">
    <cofactor evidence="2">
        <name>[4Fe-4S] cluster</name>
        <dbReference type="ChEBI" id="CHEBI:49883"/>
    </cofactor>
</comment>
<gene>
    <name evidence="17" type="ORF">MNBD_NITROSPINAE01-20</name>
</gene>
<feature type="domain" description="4Fe-4S ferredoxin-type" evidence="16">
    <location>
        <begin position="204"/>
        <end position="224"/>
    </location>
</feature>
<dbReference type="PROSITE" id="PS51085">
    <property type="entry name" value="2FE2S_FER_2"/>
    <property type="match status" value="1"/>
</dbReference>